<reference evidence="1 2" key="1">
    <citation type="journal article" date="2013" name="BMC Genomics">
        <title>Comparative genomics of parasitic silkworm microsporidia reveal an association between genome expansion and host adaptation.</title>
        <authorList>
            <person name="Pan G."/>
            <person name="Xu J."/>
            <person name="Li T."/>
            <person name="Xia Q."/>
            <person name="Liu S.L."/>
            <person name="Zhang G."/>
            <person name="Li S."/>
            <person name="Li C."/>
            <person name="Liu H."/>
            <person name="Yang L."/>
            <person name="Liu T."/>
            <person name="Zhang X."/>
            <person name="Wu Z."/>
            <person name="Fan W."/>
            <person name="Dang X."/>
            <person name="Xiang H."/>
            <person name="Tao M."/>
            <person name="Li Y."/>
            <person name="Hu J."/>
            <person name="Li Z."/>
            <person name="Lin L."/>
            <person name="Luo J."/>
            <person name="Geng L."/>
            <person name="Wang L."/>
            <person name="Long M."/>
            <person name="Wan Y."/>
            <person name="He N."/>
            <person name="Zhang Z."/>
            <person name="Lu C."/>
            <person name="Keeling P.J."/>
            <person name="Wang J."/>
            <person name="Xiang Z."/>
            <person name="Zhou Z."/>
        </authorList>
    </citation>
    <scope>NUCLEOTIDE SEQUENCE [LARGE SCALE GENOMIC DNA]</scope>
    <source>
        <strain evidence="2">CQ1 / CVCC 102059</strain>
    </source>
</reference>
<sequence>MNIFRILNRKKSDKEEMKYNTIRVRDDKYINKYVKKYVDNRHIDYGNINFADYGNINHNNLVYSKSGILQNNSDSFIRQPEIFLTMKKMRSCKNYLQSHRIPEVIIEQRRLQEQRRFKPIIDKQQYTNNPFNNNSINNNFNFNYQKMSNNFSDEFMTSKNYKQFDNFSKNCRKDVYGLPMNTFSFKKIRIQDLYTKIIKSITENITFLIIYNFLETKDYSGILFRSLENVLPIYLISGYIYLCRYLKCKMSNFKDLSKIFFICCWISAKTTHDKHIPFDEMFINTNICTKDISYIEAHILSKINYDIEIYQEEVLRYIW</sequence>
<gene>
    <name evidence="1" type="ORF">NBO_27g0051</name>
</gene>
<evidence type="ECO:0000313" key="2">
    <source>
        <dbReference type="Proteomes" id="UP000016927"/>
    </source>
</evidence>
<dbReference type="VEuPathDB" id="MicrosporidiaDB:NBO_27g0051"/>
<dbReference type="EMBL" id="KB908935">
    <property type="protein sequence ID" value="EOB14496.1"/>
    <property type="molecule type" value="Genomic_DNA"/>
</dbReference>
<dbReference type="OrthoDB" id="2194637at2759"/>
<protein>
    <submittedName>
        <fullName evidence="1">Uncharacterized protein</fullName>
    </submittedName>
</protein>
<dbReference type="AlphaFoldDB" id="R0KUH8"/>
<organism evidence="1 2">
    <name type="scientific">Nosema bombycis (strain CQ1 / CVCC 102059)</name>
    <name type="common">Microsporidian parasite</name>
    <name type="synonym">Pebrine of silkworm</name>
    <dbReference type="NCBI Taxonomy" id="578461"/>
    <lineage>
        <taxon>Eukaryota</taxon>
        <taxon>Fungi</taxon>
        <taxon>Fungi incertae sedis</taxon>
        <taxon>Microsporidia</taxon>
        <taxon>Nosematidae</taxon>
        <taxon>Nosema</taxon>
    </lineage>
</organism>
<proteinExistence type="predicted"/>
<accession>R0KUH8</accession>
<evidence type="ECO:0000313" key="1">
    <source>
        <dbReference type="EMBL" id="EOB14496.1"/>
    </source>
</evidence>
<keyword evidence="2" id="KW-1185">Reference proteome</keyword>
<dbReference type="HOGENOM" id="CLU_871833_0_0_1"/>
<dbReference type="Proteomes" id="UP000016927">
    <property type="component" value="Unassembled WGS sequence"/>
</dbReference>
<name>R0KUH8_NOSB1</name>